<dbReference type="EMBL" id="MNPL01024474">
    <property type="protein sequence ID" value="OQR68528.1"/>
    <property type="molecule type" value="Genomic_DNA"/>
</dbReference>
<proteinExistence type="predicted"/>
<protein>
    <submittedName>
        <fullName evidence="2">Uncharacterized protein</fullName>
    </submittedName>
</protein>
<accession>A0A1V9X551</accession>
<keyword evidence="3" id="KW-1185">Reference proteome</keyword>
<dbReference type="OrthoDB" id="10477284at2759"/>
<evidence type="ECO:0000313" key="2">
    <source>
        <dbReference type="EMBL" id="OQR68528.1"/>
    </source>
</evidence>
<dbReference type="InParanoid" id="A0A1V9X551"/>
<dbReference type="Proteomes" id="UP000192247">
    <property type="component" value="Unassembled WGS sequence"/>
</dbReference>
<comment type="caution">
    <text evidence="2">The sequence shown here is derived from an EMBL/GenBank/DDBJ whole genome shotgun (WGS) entry which is preliminary data.</text>
</comment>
<evidence type="ECO:0000313" key="3">
    <source>
        <dbReference type="Proteomes" id="UP000192247"/>
    </source>
</evidence>
<sequence length="324" mass="35644">MATVSTLSESPDDESIQGAALLSNAILNSLPNSELSADTFTTDDESQREMSQTRENLRKGFFQPTLALCGLRYLATQLHLGSSNPHSLEPRLRRAIDIHLTCVIQYALIHDGATAYSGDKDVLSCLNLIASFCKEFIEIEYMTCRALFVACQTALVVPDSTSLSQRDHIYQGITYICRRSPNVALPLVERITKIYVRLLQRLAMKGQDSDYHRVLFLSHLIESLVDAAPKEGCAKVYKRLTEQLSGSLTQLSSHPFELVIYNACHSVIEVLEYKASTSNSFASGQPAAMEGSTSPTSELHNLSLSSGSFPIPEDAQTRSSFNVG</sequence>
<gene>
    <name evidence="2" type="ORF">BIW11_12856</name>
</gene>
<name>A0A1V9X551_9ACAR</name>
<feature type="compositionally biased region" description="Polar residues" evidence="1">
    <location>
        <begin position="291"/>
        <end position="308"/>
    </location>
</feature>
<feature type="region of interest" description="Disordered" evidence="1">
    <location>
        <begin position="282"/>
        <end position="324"/>
    </location>
</feature>
<organism evidence="2 3">
    <name type="scientific">Tropilaelaps mercedesae</name>
    <dbReference type="NCBI Taxonomy" id="418985"/>
    <lineage>
        <taxon>Eukaryota</taxon>
        <taxon>Metazoa</taxon>
        <taxon>Ecdysozoa</taxon>
        <taxon>Arthropoda</taxon>
        <taxon>Chelicerata</taxon>
        <taxon>Arachnida</taxon>
        <taxon>Acari</taxon>
        <taxon>Parasitiformes</taxon>
        <taxon>Mesostigmata</taxon>
        <taxon>Gamasina</taxon>
        <taxon>Dermanyssoidea</taxon>
        <taxon>Laelapidae</taxon>
        <taxon>Tropilaelaps</taxon>
    </lineage>
</organism>
<evidence type="ECO:0000256" key="1">
    <source>
        <dbReference type="SAM" id="MobiDB-lite"/>
    </source>
</evidence>
<dbReference type="AlphaFoldDB" id="A0A1V9X551"/>
<reference evidence="2 3" key="1">
    <citation type="journal article" date="2017" name="Gigascience">
        <title>Draft genome of the honey bee ectoparasitic mite, Tropilaelaps mercedesae, is shaped by the parasitic life history.</title>
        <authorList>
            <person name="Dong X."/>
            <person name="Armstrong S.D."/>
            <person name="Xia D."/>
            <person name="Makepeace B.L."/>
            <person name="Darby A.C."/>
            <person name="Kadowaki T."/>
        </authorList>
    </citation>
    <scope>NUCLEOTIDE SEQUENCE [LARGE SCALE GENOMIC DNA]</scope>
    <source>
        <strain evidence="2">Wuxi-XJTLU</strain>
    </source>
</reference>